<proteinExistence type="predicted"/>
<dbReference type="InterPro" id="IPR011990">
    <property type="entry name" value="TPR-like_helical_dom_sf"/>
</dbReference>
<evidence type="ECO:0000313" key="2">
    <source>
        <dbReference type="EMBL" id="NBJ25885.1"/>
    </source>
</evidence>
<feature type="repeat" description="TPR" evidence="1">
    <location>
        <begin position="33"/>
        <end position="66"/>
    </location>
</feature>
<gene>
    <name evidence="2" type="ORF">GR303_16125</name>
</gene>
<reference evidence="2 3" key="1">
    <citation type="submission" date="2020-01" db="EMBL/GenBank/DDBJ databases">
        <title>Microvirga sp. nov., an arsenate reduction bacterium isolated from Tibet hotspring sediments.</title>
        <authorList>
            <person name="Yuan C.-G."/>
        </authorList>
    </citation>
    <scope>NUCLEOTIDE SEQUENCE [LARGE SCALE GENOMIC DNA]</scope>
    <source>
        <strain evidence="2 3">SYSU G3D203</strain>
    </source>
</reference>
<protein>
    <recommendedName>
        <fullName evidence="4">Tetratricopeptide repeat protein</fullName>
    </recommendedName>
</protein>
<accession>A0ABW9Z2D9</accession>
<dbReference type="SUPFAM" id="SSF48452">
    <property type="entry name" value="TPR-like"/>
    <property type="match status" value="1"/>
</dbReference>
<dbReference type="PROSITE" id="PS50005">
    <property type="entry name" value="TPR"/>
    <property type="match status" value="1"/>
</dbReference>
<comment type="caution">
    <text evidence="2">The sequence shown here is derived from an EMBL/GenBank/DDBJ whole genome shotgun (WGS) entry which is preliminary data.</text>
</comment>
<keyword evidence="3" id="KW-1185">Reference proteome</keyword>
<dbReference type="Proteomes" id="UP000818323">
    <property type="component" value="Unassembled WGS sequence"/>
</dbReference>
<evidence type="ECO:0000256" key="1">
    <source>
        <dbReference type="PROSITE-ProRule" id="PRU00339"/>
    </source>
</evidence>
<sequence length="91" mass="10550">MTTGRITITHHKGLSPSFVMFRKAGEEQAPRTLLFYLLRGRIYFALTQYDKAARDFRTVLRMDWRHEQAAAWLERAERASRPSVDGGDAHN</sequence>
<organism evidence="2 3">
    <name type="scientific">Microvirga arsenatis</name>
    <dbReference type="NCBI Taxonomy" id="2692265"/>
    <lineage>
        <taxon>Bacteria</taxon>
        <taxon>Pseudomonadati</taxon>
        <taxon>Pseudomonadota</taxon>
        <taxon>Alphaproteobacteria</taxon>
        <taxon>Hyphomicrobiales</taxon>
        <taxon>Methylobacteriaceae</taxon>
        <taxon>Microvirga</taxon>
    </lineage>
</organism>
<dbReference type="InterPro" id="IPR019734">
    <property type="entry name" value="TPR_rpt"/>
</dbReference>
<name>A0ABW9Z2D9_9HYPH</name>
<evidence type="ECO:0000313" key="3">
    <source>
        <dbReference type="Proteomes" id="UP000818323"/>
    </source>
</evidence>
<dbReference type="RefSeq" id="WP_161724101.1">
    <property type="nucleotide sequence ID" value="NZ_JAAAXI010000011.1"/>
</dbReference>
<keyword evidence="1" id="KW-0802">TPR repeat</keyword>
<evidence type="ECO:0008006" key="4">
    <source>
        <dbReference type="Google" id="ProtNLM"/>
    </source>
</evidence>
<dbReference type="EMBL" id="JAAAXJ010000008">
    <property type="protein sequence ID" value="NBJ25885.1"/>
    <property type="molecule type" value="Genomic_DNA"/>
</dbReference>
<dbReference type="Gene3D" id="1.25.40.10">
    <property type="entry name" value="Tetratricopeptide repeat domain"/>
    <property type="match status" value="1"/>
</dbReference>